<dbReference type="FunFam" id="3.90.1490.10:FF:000002">
    <property type="entry name" value="Diphthine--ammonia ligase"/>
    <property type="match status" value="1"/>
</dbReference>
<dbReference type="InterPro" id="IPR014729">
    <property type="entry name" value="Rossmann-like_a/b/a_fold"/>
</dbReference>
<dbReference type="FunFam" id="3.30.1330.40:FF:000009">
    <property type="entry name" value="Endoribonuclease"/>
    <property type="match status" value="1"/>
</dbReference>
<dbReference type="InterPro" id="IPR002761">
    <property type="entry name" value="Diphthami_syn_dom"/>
</dbReference>
<dbReference type="Gene3D" id="3.30.1330.40">
    <property type="entry name" value="RutC-like"/>
    <property type="match status" value="2"/>
</dbReference>
<evidence type="ECO:0000313" key="7">
    <source>
        <dbReference type="EMBL" id="ONI04985.1"/>
    </source>
</evidence>
<evidence type="ECO:0000256" key="5">
    <source>
        <dbReference type="ARBA" id="ARBA00048108"/>
    </source>
</evidence>
<evidence type="ECO:0000259" key="6">
    <source>
        <dbReference type="Pfam" id="PF01902"/>
    </source>
</evidence>
<dbReference type="PANTHER" id="PTHR12196">
    <property type="entry name" value="DOMAIN OF UNKNOWN FUNCTION 71 DUF71 -CONTAINING PROTEIN"/>
    <property type="match status" value="1"/>
</dbReference>
<gene>
    <name evidence="7" type="ORF">PRUPE_6G350500</name>
</gene>
<organism evidence="7 8">
    <name type="scientific">Prunus persica</name>
    <name type="common">Peach</name>
    <name type="synonym">Amygdalus persica</name>
    <dbReference type="NCBI Taxonomy" id="3760"/>
    <lineage>
        <taxon>Eukaryota</taxon>
        <taxon>Viridiplantae</taxon>
        <taxon>Streptophyta</taxon>
        <taxon>Embryophyta</taxon>
        <taxon>Tracheophyta</taxon>
        <taxon>Spermatophyta</taxon>
        <taxon>Magnoliopsida</taxon>
        <taxon>eudicotyledons</taxon>
        <taxon>Gunneridae</taxon>
        <taxon>Pentapetalae</taxon>
        <taxon>rosids</taxon>
        <taxon>fabids</taxon>
        <taxon>Rosales</taxon>
        <taxon>Rosaceae</taxon>
        <taxon>Amygdaloideae</taxon>
        <taxon>Amygdaleae</taxon>
        <taxon>Prunus</taxon>
    </lineage>
</organism>
<dbReference type="AlphaFoldDB" id="A0A251P3N6"/>
<dbReference type="Gene3D" id="3.40.50.620">
    <property type="entry name" value="HUPs"/>
    <property type="match status" value="1"/>
</dbReference>
<dbReference type="Pfam" id="PF01902">
    <property type="entry name" value="Diphthami_syn_2"/>
    <property type="match status" value="1"/>
</dbReference>
<dbReference type="SMR" id="A0A251P3N6"/>
<dbReference type="InterPro" id="IPR035959">
    <property type="entry name" value="RutC-like_sf"/>
</dbReference>
<dbReference type="EMBL" id="CM007656">
    <property type="protein sequence ID" value="ONI04985.1"/>
    <property type="molecule type" value="Genomic_DNA"/>
</dbReference>
<dbReference type="InterPro" id="IPR030662">
    <property type="entry name" value="DPH6/MJ0570"/>
</dbReference>
<dbReference type="FunFam" id="3.40.50.620:FF:000069">
    <property type="entry name" value="diphthine--ammonia ligase"/>
    <property type="match status" value="1"/>
</dbReference>
<dbReference type="GO" id="GO:0017178">
    <property type="term" value="F:diphthine-ammonia ligase activity"/>
    <property type="evidence" value="ECO:0000318"/>
    <property type="project" value="GO_Central"/>
</dbReference>
<dbReference type="PANTHER" id="PTHR12196:SF2">
    <property type="entry name" value="DIPHTHINE--AMMONIA LIGASE"/>
    <property type="match status" value="1"/>
</dbReference>
<dbReference type="CDD" id="cd06156">
    <property type="entry name" value="eu_AANH_C_2"/>
    <property type="match status" value="1"/>
</dbReference>
<dbReference type="Gene3D" id="3.90.1490.10">
    <property type="entry name" value="putative n-type atp pyrophosphatase, domain 2"/>
    <property type="match status" value="1"/>
</dbReference>
<dbReference type="NCBIfam" id="TIGR00290">
    <property type="entry name" value="MJ0570_dom"/>
    <property type="match status" value="1"/>
</dbReference>
<dbReference type="InterPro" id="IPR006175">
    <property type="entry name" value="YjgF/YER057c/UK114"/>
</dbReference>
<evidence type="ECO:0000256" key="2">
    <source>
        <dbReference type="ARBA" id="ARBA00018426"/>
    </source>
</evidence>
<dbReference type="FunFam" id="3.30.1330.40:FF:000016">
    <property type="entry name" value="Endoribonuclease"/>
    <property type="match status" value="1"/>
</dbReference>
<dbReference type="Pfam" id="PF01042">
    <property type="entry name" value="Ribonuc_L-PSP"/>
    <property type="match status" value="2"/>
</dbReference>
<reference evidence="7 8" key="1">
    <citation type="journal article" date="2013" name="Nat. Genet.">
        <title>The high-quality draft genome of peach (Prunus persica) identifies unique patterns of genetic diversity, domestication and genome evolution.</title>
        <authorList>
            <consortium name="International Peach Genome Initiative"/>
            <person name="Verde I."/>
            <person name="Abbott A.G."/>
            <person name="Scalabrin S."/>
            <person name="Jung S."/>
            <person name="Shu S."/>
            <person name="Marroni F."/>
            <person name="Zhebentyayeva T."/>
            <person name="Dettori M.T."/>
            <person name="Grimwood J."/>
            <person name="Cattonaro F."/>
            <person name="Zuccolo A."/>
            <person name="Rossini L."/>
            <person name="Jenkins J."/>
            <person name="Vendramin E."/>
            <person name="Meisel L.A."/>
            <person name="Decroocq V."/>
            <person name="Sosinski B."/>
            <person name="Prochnik S."/>
            <person name="Mitros T."/>
            <person name="Policriti A."/>
            <person name="Cipriani G."/>
            <person name="Dondini L."/>
            <person name="Ficklin S."/>
            <person name="Goodstein D.M."/>
            <person name="Xuan P."/>
            <person name="Del Fabbro C."/>
            <person name="Aramini V."/>
            <person name="Copetti D."/>
            <person name="Gonzalez S."/>
            <person name="Horner D.S."/>
            <person name="Falchi R."/>
            <person name="Lucas S."/>
            <person name="Mica E."/>
            <person name="Maldonado J."/>
            <person name="Lazzari B."/>
            <person name="Bielenberg D."/>
            <person name="Pirona R."/>
            <person name="Miculan M."/>
            <person name="Barakat A."/>
            <person name="Testolin R."/>
            <person name="Stella A."/>
            <person name="Tartarini S."/>
            <person name="Tonutti P."/>
            <person name="Arus P."/>
            <person name="Orellana A."/>
            <person name="Wells C."/>
            <person name="Main D."/>
            <person name="Vizzotto G."/>
            <person name="Silva H."/>
            <person name="Salamini F."/>
            <person name="Schmutz J."/>
            <person name="Morgante M."/>
            <person name="Rokhsar D.S."/>
        </authorList>
    </citation>
    <scope>NUCLEOTIDE SEQUENCE [LARGE SCALE GENOMIC DNA]</scope>
    <source>
        <strain evidence="8">cv. Nemared</strain>
    </source>
</reference>
<dbReference type="OrthoDB" id="686384at2759"/>
<dbReference type="EC" id="6.3.1.14" evidence="1"/>
<keyword evidence="8" id="KW-1185">Reference proteome</keyword>
<dbReference type="STRING" id="3760.A0A251P3N6"/>
<protein>
    <recommendedName>
        <fullName evidence="2">Diphthine--ammonia ligase</fullName>
        <ecNumber evidence="1">6.3.1.14</ecNumber>
    </recommendedName>
    <alternativeName>
        <fullName evidence="3">Diphthamide synthase</fullName>
    </alternativeName>
    <alternativeName>
        <fullName evidence="4">Diphthamide synthetase</fullName>
    </alternativeName>
</protein>
<dbReference type="GO" id="GO:0017183">
    <property type="term" value="P:protein histidyl modification to diphthamide"/>
    <property type="evidence" value="ECO:0000318"/>
    <property type="project" value="GO_Central"/>
</dbReference>
<feature type="domain" description="Diphthamide synthase" evidence="6">
    <location>
        <begin position="1"/>
        <end position="228"/>
    </location>
</feature>
<dbReference type="Proteomes" id="UP000006882">
    <property type="component" value="Chromosome G6"/>
</dbReference>
<evidence type="ECO:0000256" key="3">
    <source>
        <dbReference type="ARBA" id="ARBA00029814"/>
    </source>
</evidence>
<accession>A0A251P3N6</accession>
<evidence type="ECO:0000256" key="4">
    <source>
        <dbReference type="ARBA" id="ARBA00031552"/>
    </source>
</evidence>
<sequence length="744" mass="82340">MKVVALVSGGKDSCYAMMKCIQYGHQIVAVANLMPADDSVDELDSYMYQTVGHQIVVSYAECMGVPLFRRRIQGSTRHQKLSYRMTLGDEVEDMFFLLNEVKRQIPSVTGVSSGAIASDYQRLRVESVCSRLGLVSLAYLWKQDQSLLLQEMITNGIVAITVKVAAMGLDPSKHLGKEMASLQPYLHKLKELYGINVCGEGGEYETLTLDCPLFVNARIMLDEFQVILHSSDSIAPVGVLHPLAFHLENKAQSCSLGSSDKTHEMYHEKKGFVCEVQGDHPQGCDAACQDDAPVNNLVELAEHKLHISRTQKGDTFSICSRLQDSCTTSTGLQEDLEAVLKKIESLLVENGFGWENVLYIHLYIADMNEFATANDTYVRYITQEKCPFGVPSRSTIELPLLQVGLGSAYMEVFVANDHTKRVLHVQSISCWAPSCIGPYSQATLHTEILHMAGQLGLNPPTMTLCQGGAIDELEKALENSEAVAKCFNCSVSTSAIAFVIYCSTKIPSTERFKIQDKQDAFLKQTRVFNLDKGTNSEAFDPIFLYVLVPDLPKGALVEVKPILFVADDIEEPTGDVKEQSCSSTPGYWGFQHAGWHDSCFQKCVVPGKLCTVILSVSSEPAATICHDHLVGDKNKGDNQNSLTEWQMDRVSRFCIYLLDKIITESGFSWDDTMYLRFYFPISLQVPANALSLMFTNAFDELAAMGRIIRTGKEPIFNLVPVLGAGRSSASMDDIITCELLARKS</sequence>
<proteinExistence type="predicted"/>
<dbReference type="Gramene" id="ONI04985">
    <property type="protein sequence ID" value="ONI04985"/>
    <property type="gene ID" value="PRUPE_6G350500"/>
</dbReference>
<dbReference type="CDD" id="cd01994">
    <property type="entry name" value="AANH_PF0828-like"/>
    <property type="match status" value="1"/>
</dbReference>
<evidence type="ECO:0000256" key="1">
    <source>
        <dbReference type="ARBA" id="ARBA00012089"/>
    </source>
</evidence>
<dbReference type="eggNOG" id="KOG2317">
    <property type="taxonomic scope" value="Eukaryota"/>
</dbReference>
<name>A0A251P3N6_PRUPE</name>
<dbReference type="SUPFAM" id="SSF55298">
    <property type="entry name" value="YjgF-like"/>
    <property type="match status" value="2"/>
</dbReference>
<evidence type="ECO:0000313" key="8">
    <source>
        <dbReference type="Proteomes" id="UP000006882"/>
    </source>
</evidence>
<comment type="catalytic activity">
    <reaction evidence="5">
        <text>diphthine-[translation elongation factor 2] + NH4(+) + ATP = diphthamide-[translation elongation factor 2] + AMP + diphosphate + H(+)</text>
        <dbReference type="Rhea" id="RHEA:19753"/>
        <dbReference type="Rhea" id="RHEA-COMP:10172"/>
        <dbReference type="Rhea" id="RHEA-COMP:10174"/>
        <dbReference type="ChEBI" id="CHEBI:15378"/>
        <dbReference type="ChEBI" id="CHEBI:16692"/>
        <dbReference type="ChEBI" id="CHEBI:28938"/>
        <dbReference type="ChEBI" id="CHEBI:30616"/>
        <dbReference type="ChEBI" id="CHEBI:33019"/>
        <dbReference type="ChEBI" id="CHEBI:82696"/>
        <dbReference type="ChEBI" id="CHEBI:456215"/>
        <dbReference type="EC" id="6.3.1.14"/>
    </reaction>
</comment>
<dbReference type="SUPFAM" id="SSF52402">
    <property type="entry name" value="Adenine nucleotide alpha hydrolases-like"/>
    <property type="match status" value="1"/>
</dbReference>
<dbReference type="eggNOG" id="KOG2316">
    <property type="taxonomic scope" value="Eukaryota"/>
</dbReference>